<name>A0ABR7G3L5_9FIRM</name>
<dbReference type="Gene3D" id="1.10.10.60">
    <property type="entry name" value="Homeodomain-like"/>
    <property type="match status" value="2"/>
</dbReference>
<dbReference type="Pfam" id="PF12833">
    <property type="entry name" value="HTH_18"/>
    <property type="match status" value="1"/>
</dbReference>
<evidence type="ECO:0000256" key="1">
    <source>
        <dbReference type="ARBA" id="ARBA00023015"/>
    </source>
</evidence>
<dbReference type="EMBL" id="JACOPE010000001">
    <property type="protein sequence ID" value="MBC5682040.1"/>
    <property type="molecule type" value="Genomic_DNA"/>
</dbReference>
<dbReference type="Proteomes" id="UP000631576">
    <property type="component" value="Unassembled WGS sequence"/>
</dbReference>
<dbReference type="InterPro" id="IPR014710">
    <property type="entry name" value="RmlC-like_jellyroll"/>
</dbReference>
<dbReference type="InterPro" id="IPR009057">
    <property type="entry name" value="Homeodomain-like_sf"/>
</dbReference>
<evidence type="ECO:0000313" key="5">
    <source>
        <dbReference type="EMBL" id="MBC5682040.1"/>
    </source>
</evidence>
<evidence type="ECO:0000313" key="6">
    <source>
        <dbReference type="Proteomes" id="UP000631576"/>
    </source>
</evidence>
<organism evidence="5 6">
    <name type="scientific">Ruminococcus hominis</name>
    <dbReference type="NCBI Taxonomy" id="2763065"/>
    <lineage>
        <taxon>Bacteria</taxon>
        <taxon>Bacillati</taxon>
        <taxon>Bacillota</taxon>
        <taxon>Clostridia</taxon>
        <taxon>Eubacteriales</taxon>
        <taxon>Oscillospiraceae</taxon>
        <taxon>Ruminococcus</taxon>
    </lineage>
</organism>
<proteinExistence type="predicted"/>
<dbReference type="PANTHER" id="PTHR43280">
    <property type="entry name" value="ARAC-FAMILY TRANSCRIPTIONAL REGULATOR"/>
    <property type="match status" value="1"/>
</dbReference>
<dbReference type="PROSITE" id="PS00041">
    <property type="entry name" value="HTH_ARAC_FAMILY_1"/>
    <property type="match status" value="1"/>
</dbReference>
<dbReference type="InterPro" id="IPR020449">
    <property type="entry name" value="Tscrpt_reg_AraC-type_HTH"/>
</dbReference>
<accession>A0ABR7G3L5</accession>
<feature type="domain" description="HTH araC/xylS-type" evidence="4">
    <location>
        <begin position="264"/>
        <end position="361"/>
    </location>
</feature>
<dbReference type="InterPro" id="IPR018062">
    <property type="entry name" value="HTH_AraC-typ_CS"/>
</dbReference>
<dbReference type="SMART" id="SM00342">
    <property type="entry name" value="HTH_ARAC"/>
    <property type="match status" value="1"/>
</dbReference>
<protein>
    <submittedName>
        <fullName evidence="5">Helix-turn-helix transcriptional regulator</fullName>
    </submittedName>
</protein>
<comment type="caution">
    <text evidence="5">The sequence shown here is derived from an EMBL/GenBank/DDBJ whole genome shotgun (WGS) entry which is preliminary data.</text>
</comment>
<keyword evidence="6" id="KW-1185">Reference proteome</keyword>
<dbReference type="SUPFAM" id="SSF51215">
    <property type="entry name" value="Regulatory protein AraC"/>
    <property type="match status" value="1"/>
</dbReference>
<reference evidence="5 6" key="1">
    <citation type="submission" date="2020-08" db="EMBL/GenBank/DDBJ databases">
        <title>Genome public.</title>
        <authorList>
            <person name="Liu C."/>
            <person name="Sun Q."/>
        </authorList>
    </citation>
    <scope>NUCLEOTIDE SEQUENCE [LARGE SCALE GENOMIC DNA]</scope>
    <source>
        <strain evidence="5 6">NSJ-13</strain>
    </source>
</reference>
<dbReference type="InterPro" id="IPR003313">
    <property type="entry name" value="AraC-bd"/>
</dbReference>
<keyword evidence="2" id="KW-0238">DNA-binding</keyword>
<gene>
    <name evidence="5" type="ORF">H8S40_00280</name>
</gene>
<evidence type="ECO:0000259" key="4">
    <source>
        <dbReference type="PROSITE" id="PS01124"/>
    </source>
</evidence>
<dbReference type="Gene3D" id="2.60.120.10">
    <property type="entry name" value="Jelly Rolls"/>
    <property type="match status" value="1"/>
</dbReference>
<evidence type="ECO:0000256" key="2">
    <source>
        <dbReference type="ARBA" id="ARBA00023125"/>
    </source>
</evidence>
<sequence length="375" mass="43891">MAYYMTYGEFQSHMKAYYYRTGNRLQFPEMTEYLYNKGMLYDSISAPDLTGDYDNMTDADFDKVVDSLPVTLTMYDGSPLAPTVEEADLIPNARDVFVIRHPRYTRPNLHRHTYFEINFVANGQGKFIFEQEEHLMKEGELCIIAPNSKHDFLIEDDSTVFTICIRKSTFDTTFFSLMTRKDLLSYFFRTILQGDNHANYLMFFTNNNSVIKKYIRNMMIESSKKDMYSNACCISYVNLMFSALLRSYSQTIQFYNYEMGADFSLVLQYIQHNYQTLTLSSLADLFHYSEPHLCTLIKQNTGLTFTELIKRLRLSDAIDYLVNTSMKVGEIAERIGYNSADHFSRVFRSAYKMSPQEYRKQHKDKEPAFVPFATK</sequence>
<dbReference type="InterPro" id="IPR018060">
    <property type="entry name" value="HTH_AraC"/>
</dbReference>
<dbReference type="SUPFAM" id="SSF46689">
    <property type="entry name" value="Homeodomain-like"/>
    <property type="match status" value="1"/>
</dbReference>
<dbReference type="RefSeq" id="WP_118738507.1">
    <property type="nucleotide sequence ID" value="NZ_JACOPE010000001.1"/>
</dbReference>
<dbReference type="InterPro" id="IPR037923">
    <property type="entry name" value="HTH-like"/>
</dbReference>
<evidence type="ECO:0000256" key="3">
    <source>
        <dbReference type="ARBA" id="ARBA00023163"/>
    </source>
</evidence>
<dbReference type="Pfam" id="PF02311">
    <property type="entry name" value="AraC_binding"/>
    <property type="match status" value="1"/>
</dbReference>
<keyword evidence="1" id="KW-0805">Transcription regulation</keyword>
<dbReference type="PRINTS" id="PR00032">
    <property type="entry name" value="HTHARAC"/>
</dbReference>
<dbReference type="PROSITE" id="PS01124">
    <property type="entry name" value="HTH_ARAC_FAMILY_2"/>
    <property type="match status" value="1"/>
</dbReference>
<keyword evidence="3" id="KW-0804">Transcription</keyword>
<dbReference type="PANTHER" id="PTHR43280:SF28">
    <property type="entry name" value="HTH-TYPE TRANSCRIPTIONAL ACTIVATOR RHAS"/>
    <property type="match status" value="1"/>
</dbReference>